<feature type="transmembrane region" description="Helical" evidence="1">
    <location>
        <begin position="12"/>
        <end position="29"/>
    </location>
</feature>
<organism evidence="2 3">
    <name type="scientific">Haloarcula marismortui ATCC 33799</name>
    <dbReference type="NCBI Taxonomy" id="662475"/>
    <lineage>
        <taxon>Archaea</taxon>
        <taxon>Methanobacteriati</taxon>
        <taxon>Methanobacteriota</taxon>
        <taxon>Stenosarchaea group</taxon>
        <taxon>Halobacteria</taxon>
        <taxon>Halobacteriales</taxon>
        <taxon>Haloarculaceae</taxon>
        <taxon>Haloarcula</taxon>
    </lineage>
</organism>
<reference evidence="2 3" key="1">
    <citation type="journal article" date="2014" name="PLoS Genet.">
        <title>Phylogenetically driven sequencing of extremely halophilic archaea reveals strategies for static and dynamic osmo-response.</title>
        <authorList>
            <person name="Becker E.A."/>
            <person name="Seitzer P.M."/>
            <person name="Tritt A."/>
            <person name="Larsen D."/>
            <person name="Krusor M."/>
            <person name="Yao A.I."/>
            <person name="Wu D."/>
            <person name="Madern D."/>
            <person name="Eisen J.A."/>
            <person name="Darling A.E."/>
            <person name="Facciotti M.T."/>
        </authorList>
    </citation>
    <scope>NUCLEOTIDE SEQUENCE [LARGE SCALE GENOMIC DNA]</scope>
    <source>
        <strain evidence="2 3">ATCC 33799</strain>
    </source>
</reference>
<comment type="caution">
    <text evidence="2">The sequence shown here is derived from an EMBL/GenBank/DDBJ whole genome shotgun (WGS) entry which is preliminary data.</text>
</comment>
<accession>M0KAI3</accession>
<evidence type="ECO:0000256" key="1">
    <source>
        <dbReference type="SAM" id="Phobius"/>
    </source>
</evidence>
<evidence type="ECO:0000313" key="2">
    <source>
        <dbReference type="EMBL" id="EMA18392.1"/>
    </source>
</evidence>
<keyword evidence="1" id="KW-0812">Transmembrane</keyword>
<keyword evidence="1" id="KW-1133">Transmembrane helix</keyword>
<proteinExistence type="predicted"/>
<dbReference type="EMBL" id="AOLS01000053">
    <property type="protein sequence ID" value="EMA18392.1"/>
    <property type="molecule type" value="Genomic_DNA"/>
</dbReference>
<gene>
    <name evidence="2" type="ORF">C435_09319</name>
</gene>
<keyword evidence="1" id="KW-0472">Membrane</keyword>
<protein>
    <submittedName>
        <fullName evidence="2">Uncharacterized protein</fullName>
    </submittedName>
</protein>
<dbReference type="AlphaFoldDB" id="M0KAI3"/>
<keyword evidence="3" id="KW-1185">Reference proteome</keyword>
<dbReference type="Proteomes" id="UP000011687">
    <property type="component" value="Unassembled WGS sequence"/>
</dbReference>
<sequence>MFLLANSSRLGVGILLAPVGIFVVPPVLLDQRPSNVQAKNRTTMVASAGVLPSNVPTMLSESVPERVRRVGTDADGTDP</sequence>
<name>M0KAI3_9EURY</name>
<evidence type="ECO:0000313" key="3">
    <source>
        <dbReference type="Proteomes" id="UP000011687"/>
    </source>
</evidence>